<evidence type="ECO:0000313" key="1">
    <source>
        <dbReference type="EMBL" id="KAK4223569.1"/>
    </source>
</evidence>
<gene>
    <name evidence="1" type="ORF">QBC38DRAFT_459213</name>
</gene>
<organism evidence="1 2">
    <name type="scientific">Podospora fimiseda</name>
    <dbReference type="NCBI Taxonomy" id="252190"/>
    <lineage>
        <taxon>Eukaryota</taxon>
        <taxon>Fungi</taxon>
        <taxon>Dikarya</taxon>
        <taxon>Ascomycota</taxon>
        <taxon>Pezizomycotina</taxon>
        <taxon>Sordariomycetes</taxon>
        <taxon>Sordariomycetidae</taxon>
        <taxon>Sordariales</taxon>
        <taxon>Podosporaceae</taxon>
        <taxon>Podospora</taxon>
    </lineage>
</organism>
<proteinExistence type="predicted"/>
<accession>A0AAN7BHK3</accession>
<dbReference type="EMBL" id="MU865422">
    <property type="protein sequence ID" value="KAK4223569.1"/>
    <property type="molecule type" value="Genomic_DNA"/>
</dbReference>
<name>A0AAN7BHK3_9PEZI</name>
<dbReference type="Proteomes" id="UP001301958">
    <property type="component" value="Unassembled WGS sequence"/>
</dbReference>
<protein>
    <submittedName>
        <fullName evidence="1">Uncharacterized protein</fullName>
    </submittedName>
</protein>
<keyword evidence="2" id="KW-1185">Reference proteome</keyword>
<comment type="caution">
    <text evidence="1">The sequence shown here is derived from an EMBL/GenBank/DDBJ whole genome shotgun (WGS) entry which is preliminary data.</text>
</comment>
<evidence type="ECO:0000313" key="2">
    <source>
        <dbReference type="Proteomes" id="UP001301958"/>
    </source>
</evidence>
<sequence length="327" mass="38010">MQPSSKTLGQALCTYRQDAENLHRFNLYRWLSEFRPSVNDLASLSTTRNFCFPDLCNKSFPLYVLPGNKPLGPLPLVLHNYIYHRWFRPYRSEIEDDRFIVKQIWPRDLQYEEKPSQSTFETLKELNIGICAAVEERRPQWDARLGVDPASHILQPLFRALLVVVAPALYQDQRLSGPITFDSIRKWVDPSLDTADMVRTDFETAMDFCIELENREAAAFGLQPDPVATWKRQNYRLARDFLEGAGDEWVPGATSRFVDRDDFPTDELDYAKKALCAWIGQDNLMARREWSRFEVMKIERNGEMERAIKSEIKPCVVVLRCGTILHL</sequence>
<dbReference type="AlphaFoldDB" id="A0AAN7BHK3"/>
<reference evidence="1" key="2">
    <citation type="submission" date="2023-05" db="EMBL/GenBank/DDBJ databases">
        <authorList>
            <consortium name="Lawrence Berkeley National Laboratory"/>
            <person name="Steindorff A."/>
            <person name="Hensen N."/>
            <person name="Bonometti L."/>
            <person name="Westerberg I."/>
            <person name="Brannstrom I.O."/>
            <person name="Guillou S."/>
            <person name="Cros-Aarteil S."/>
            <person name="Calhoun S."/>
            <person name="Haridas S."/>
            <person name="Kuo A."/>
            <person name="Mondo S."/>
            <person name="Pangilinan J."/>
            <person name="Riley R."/>
            <person name="Labutti K."/>
            <person name="Andreopoulos B."/>
            <person name="Lipzen A."/>
            <person name="Chen C."/>
            <person name="Yanf M."/>
            <person name="Daum C."/>
            <person name="Ng V."/>
            <person name="Clum A."/>
            <person name="Ohm R."/>
            <person name="Martin F."/>
            <person name="Silar P."/>
            <person name="Natvig D."/>
            <person name="Lalanne C."/>
            <person name="Gautier V."/>
            <person name="Ament-Velasquez S.L."/>
            <person name="Kruys A."/>
            <person name="Hutchinson M.I."/>
            <person name="Powell A.J."/>
            <person name="Barry K."/>
            <person name="Miller A.N."/>
            <person name="Grigoriev I.V."/>
            <person name="Debuchy R."/>
            <person name="Gladieux P."/>
            <person name="Thoren M.H."/>
            <person name="Johannesson H."/>
        </authorList>
    </citation>
    <scope>NUCLEOTIDE SEQUENCE</scope>
    <source>
        <strain evidence="1">CBS 990.96</strain>
    </source>
</reference>
<reference evidence="1" key="1">
    <citation type="journal article" date="2023" name="Mol. Phylogenet. Evol.">
        <title>Genome-scale phylogeny and comparative genomics of the fungal order Sordariales.</title>
        <authorList>
            <person name="Hensen N."/>
            <person name="Bonometti L."/>
            <person name="Westerberg I."/>
            <person name="Brannstrom I.O."/>
            <person name="Guillou S."/>
            <person name="Cros-Aarteil S."/>
            <person name="Calhoun S."/>
            <person name="Haridas S."/>
            <person name="Kuo A."/>
            <person name="Mondo S."/>
            <person name="Pangilinan J."/>
            <person name="Riley R."/>
            <person name="LaButti K."/>
            <person name="Andreopoulos B."/>
            <person name="Lipzen A."/>
            <person name="Chen C."/>
            <person name="Yan M."/>
            <person name="Daum C."/>
            <person name="Ng V."/>
            <person name="Clum A."/>
            <person name="Steindorff A."/>
            <person name="Ohm R.A."/>
            <person name="Martin F."/>
            <person name="Silar P."/>
            <person name="Natvig D.O."/>
            <person name="Lalanne C."/>
            <person name="Gautier V."/>
            <person name="Ament-Velasquez S.L."/>
            <person name="Kruys A."/>
            <person name="Hutchinson M.I."/>
            <person name="Powell A.J."/>
            <person name="Barry K."/>
            <person name="Miller A.N."/>
            <person name="Grigoriev I.V."/>
            <person name="Debuchy R."/>
            <person name="Gladieux P."/>
            <person name="Hiltunen Thoren M."/>
            <person name="Johannesson H."/>
        </authorList>
    </citation>
    <scope>NUCLEOTIDE SEQUENCE</scope>
    <source>
        <strain evidence="1">CBS 990.96</strain>
    </source>
</reference>